<protein>
    <recommendedName>
        <fullName evidence="2">Calmodulin-binding domain-containing protein</fullName>
    </recommendedName>
</protein>
<sequence length="665" mass="71379">MTEEVVKEVITSTPASAEPNCENLVISSSVAVNLSSVPPEVKRKEKPVPHYLRASTNSCHDNCKFGIKHSSEPKKYWPVSRKQLRRASTGNQDHDQIRVEIVLPQKARPRKEDQKLKISHVKSGNATAPAKAEFITPKAPLETVPDHPEIIHCVEDLSAEASGHVVAETLPTDAQCSKISHDDMADCGDSESLDGAESIELEMPLAIQDIDESDEHTDDAILPAGNVCGVEEQTLVGHVPDQSANECASSDNRTIQTVIPSEEEEQAVTGTKSESLLMESVKPKAKATSGTRGSSLKSGRASHLTTTRTTVDISNGPKTTRKPADATAATKFSNLERKSRLTVMSVVQKVKETNVPSPSDAADSSVKPARLARLKASTAKTAPSPSPPLPKQTDRKMTGNNVDKKQVLRKKREEKVITGPVKLSHSINMSGKSISSVKLRTVRKEKIAPPIKSSKKVSGIENYNADAKDARQRILKTASPKVRKPEVNNKESGPRKENSDTPRTATTRRAKAAPVTPSSTVSAAPAPRKLTFRRGKVVNPDESSSSTPRRLRFRPAVAAADAAVRSRGVRIGSRRGTSSGAAARPAGAEVIVLRRRQLQDGDEGARKKKQEQGLLNNVIEETASRLVAEARKSKVKALVGAFETVISLQETGKAAAAAAPAGALP</sequence>
<gene>
    <name evidence="3" type="ORF">U9M48_037179</name>
</gene>
<evidence type="ECO:0000313" key="4">
    <source>
        <dbReference type="Proteomes" id="UP001341281"/>
    </source>
</evidence>
<feature type="region of interest" description="Disordered" evidence="1">
    <location>
        <begin position="262"/>
        <end position="333"/>
    </location>
</feature>
<evidence type="ECO:0000313" key="3">
    <source>
        <dbReference type="EMBL" id="WVZ90927.1"/>
    </source>
</evidence>
<dbReference type="Proteomes" id="UP001341281">
    <property type="component" value="Chromosome 08"/>
</dbReference>
<accession>A0AAQ3XC56</accession>
<dbReference type="AlphaFoldDB" id="A0AAQ3XC56"/>
<feature type="compositionally biased region" description="Basic and acidic residues" evidence="1">
    <location>
        <begin position="483"/>
        <end position="500"/>
    </location>
</feature>
<dbReference type="SMART" id="SM01054">
    <property type="entry name" value="CaM_binding"/>
    <property type="match status" value="1"/>
</dbReference>
<dbReference type="EMBL" id="CP144752">
    <property type="protein sequence ID" value="WVZ90927.1"/>
    <property type="molecule type" value="Genomic_DNA"/>
</dbReference>
<feature type="domain" description="Calmodulin-binding" evidence="2">
    <location>
        <begin position="526"/>
        <end position="647"/>
    </location>
</feature>
<evidence type="ECO:0000256" key="1">
    <source>
        <dbReference type="SAM" id="MobiDB-lite"/>
    </source>
</evidence>
<feature type="compositionally biased region" description="Basic and acidic residues" evidence="1">
    <location>
        <begin position="392"/>
        <end position="416"/>
    </location>
</feature>
<reference evidence="3 4" key="1">
    <citation type="submission" date="2024-02" db="EMBL/GenBank/DDBJ databases">
        <title>High-quality chromosome-scale genome assembly of Pensacola bahiagrass (Paspalum notatum Flugge var. saurae).</title>
        <authorList>
            <person name="Vega J.M."/>
            <person name="Podio M."/>
            <person name="Orjuela J."/>
            <person name="Siena L.A."/>
            <person name="Pessino S.C."/>
            <person name="Combes M.C."/>
            <person name="Mariac C."/>
            <person name="Albertini E."/>
            <person name="Pupilli F."/>
            <person name="Ortiz J.P.A."/>
            <person name="Leblanc O."/>
        </authorList>
    </citation>
    <scope>NUCLEOTIDE SEQUENCE [LARGE SCALE GENOMIC DNA]</scope>
    <source>
        <strain evidence="3">R1</strain>
        <tissue evidence="3">Leaf</tissue>
    </source>
</reference>
<dbReference type="PANTHER" id="PTHR33349:SF37">
    <property type="entry name" value="CALMODULIN-BINDING DOMAIN-CONTAINING PROTEIN"/>
    <property type="match status" value="1"/>
</dbReference>
<dbReference type="GO" id="GO:0005516">
    <property type="term" value="F:calmodulin binding"/>
    <property type="evidence" value="ECO:0007669"/>
    <property type="project" value="InterPro"/>
</dbReference>
<feature type="region of interest" description="Disordered" evidence="1">
    <location>
        <begin position="446"/>
        <end position="550"/>
    </location>
</feature>
<feature type="region of interest" description="Disordered" evidence="1">
    <location>
        <begin position="374"/>
        <end position="427"/>
    </location>
</feature>
<keyword evidence="4" id="KW-1185">Reference proteome</keyword>
<dbReference type="Pfam" id="PF07839">
    <property type="entry name" value="CaM_binding"/>
    <property type="match status" value="1"/>
</dbReference>
<organism evidence="3 4">
    <name type="scientific">Paspalum notatum var. saurae</name>
    <dbReference type="NCBI Taxonomy" id="547442"/>
    <lineage>
        <taxon>Eukaryota</taxon>
        <taxon>Viridiplantae</taxon>
        <taxon>Streptophyta</taxon>
        <taxon>Embryophyta</taxon>
        <taxon>Tracheophyta</taxon>
        <taxon>Spermatophyta</taxon>
        <taxon>Magnoliopsida</taxon>
        <taxon>Liliopsida</taxon>
        <taxon>Poales</taxon>
        <taxon>Poaceae</taxon>
        <taxon>PACMAD clade</taxon>
        <taxon>Panicoideae</taxon>
        <taxon>Andropogonodae</taxon>
        <taxon>Paspaleae</taxon>
        <taxon>Paspalinae</taxon>
        <taxon>Paspalum</taxon>
    </lineage>
</organism>
<evidence type="ECO:0000259" key="2">
    <source>
        <dbReference type="SMART" id="SM01054"/>
    </source>
</evidence>
<dbReference type="InterPro" id="IPR012417">
    <property type="entry name" value="CaM-bd_dom_pln"/>
</dbReference>
<feature type="compositionally biased region" description="Polar residues" evidence="1">
    <location>
        <begin position="288"/>
        <end position="318"/>
    </location>
</feature>
<proteinExistence type="predicted"/>
<name>A0AAQ3XC56_PASNO</name>
<dbReference type="PANTHER" id="PTHR33349">
    <property type="entry name" value="EMB|CAB62594.1"/>
    <property type="match status" value="1"/>
</dbReference>